<feature type="transmembrane region" description="Helical" evidence="2">
    <location>
        <begin position="62"/>
        <end position="81"/>
    </location>
</feature>
<dbReference type="SUPFAM" id="SSF55073">
    <property type="entry name" value="Nucleotide cyclase"/>
    <property type="match status" value="1"/>
</dbReference>
<dbReference type="OrthoDB" id="9805474at2"/>
<keyword evidence="2" id="KW-0472">Membrane</keyword>
<dbReference type="AlphaFoldDB" id="A0A239LP44"/>
<dbReference type="NCBIfam" id="TIGR00254">
    <property type="entry name" value="GGDEF"/>
    <property type="match status" value="1"/>
</dbReference>
<feature type="domain" description="GGDEF" evidence="3">
    <location>
        <begin position="290"/>
        <end position="423"/>
    </location>
</feature>
<reference evidence="4 5" key="1">
    <citation type="submission" date="2017-06" db="EMBL/GenBank/DDBJ databases">
        <authorList>
            <person name="Kim H.J."/>
            <person name="Triplett B.A."/>
        </authorList>
    </citation>
    <scope>NUCLEOTIDE SEQUENCE [LARGE SCALE GENOMIC DNA]</scope>
    <source>
        <strain evidence="4 5">DSM 18704</strain>
    </source>
</reference>
<evidence type="ECO:0000259" key="3">
    <source>
        <dbReference type="PROSITE" id="PS50887"/>
    </source>
</evidence>
<dbReference type="Pfam" id="PF00990">
    <property type="entry name" value="GGDEF"/>
    <property type="match status" value="1"/>
</dbReference>
<name>A0A239LP44_9BACT</name>
<keyword evidence="2" id="KW-1133">Transmembrane helix</keyword>
<sequence length="438" mass="47352">MIPSIVPDYGVLTSILSLAVFLGAFRPLVRRAGPHVNLWFVGWTCMLVHYIALFLLPSTGAVHTVCSLTAVWALELCALVFMRAAGNGPITRVGWVLTAEIAVPVLLQSALSVLRGAGNRPAMLVFGLLLIPITHLVLHKAYKSRPYASAAMAAAVLTLYYLGLHGATPEEITDGVLAILFLSAAYLYSSHARRVSRAVLCAVTGLAGWGITFLIAAAFHRFAPEVHLNRTVMSMPQYLVVAAIILNLLEEHMLHTERMAMHDALTGLPNRRLFEGRFADAMADSRRLGAPIACLVIDVDNFKFINDTMGHYTGDELLKALATRLSWHMGPADMLARTGGDEFTALLAGVRDEYHLRFIASAMMSAASVPLEIDGVSVEFHISVGIAVSPADADDVQGLRRAADDAMYRAKRQGGSLLAFAGDPDPELESDGPLPFRL</sequence>
<proteinExistence type="predicted"/>
<evidence type="ECO:0000313" key="4">
    <source>
        <dbReference type="EMBL" id="SNT32316.1"/>
    </source>
</evidence>
<accession>A0A239LP44</accession>
<feature type="transmembrane region" description="Helical" evidence="2">
    <location>
        <begin position="93"/>
        <end position="114"/>
    </location>
</feature>
<evidence type="ECO:0000256" key="1">
    <source>
        <dbReference type="SAM" id="MobiDB-lite"/>
    </source>
</evidence>
<feature type="transmembrane region" description="Helical" evidence="2">
    <location>
        <begin position="120"/>
        <end position="138"/>
    </location>
</feature>
<feature type="transmembrane region" description="Helical" evidence="2">
    <location>
        <begin position="147"/>
        <end position="166"/>
    </location>
</feature>
<keyword evidence="2" id="KW-0812">Transmembrane</keyword>
<dbReference type="PROSITE" id="PS50887">
    <property type="entry name" value="GGDEF"/>
    <property type="match status" value="1"/>
</dbReference>
<evidence type="ECO:0000313" key="5">
    <source>
        <dbReference type="Proteomes" id="UP000198356"/>
    </source>
</evidence>
<dbReference type="InterPro" id="IPR029787">
    <property type="entry name" value="Nucleotide_cyclase"/>
</dbReference>
<keyword evidence="5" id="KW-1185">Reference proteome</keyword>
<dbReference type="InterPro" id="IPR043128">
    <property type="entry name" value="Rev_trsase/Diguanyl_cyclase"/>
</dbReference>
<feature type="transmembrane region" description="Helical" evidence="2">
    <location>
        <begin position="172"/>
        <end position="189"/>
    </location>
</feature>
<dbReference type="SMART" id="SM00267">
    <property type="entry name" value="GGDEF"/>
    <property type="match status" value="1"/>
</dbReference>
<dbReference type="Proteomes" id="UP000198356">
    <property type="component" value="Unassembled WGS sequence"/>
</dbReference>
<dbReference type="PANTHER" id="PTHR46663">
    <property type="entry name" value="DIGUANYLATE CYCLASE DGCT-RELATED"/>
    <property type="match status" value="1"/>
</dbReference>
<dbReference type="InterPro" id="IPR052163">
    <property type="entry name" value="DGC-Regulatory_Protein"/>
</dbReference>
<evidence type="ECO:0000256" key="2">
    <source>
        <dbReference type="SAM" id="Phobius"/>
    </source>
</evidence>
<feature type="transmembrane region" description="Helical" evidence="2">
    <location>
        <begin position="6"/>
        <end position="25"/>
    </location>
</feature>
<dbReference type="CDD" id="cd01949">
    <property type="entry name" value="GGDEF"/>
    <property type="match status" value="1"/>
</dbReference>
<protein>
    <submittedName>
        <fullName evidence="4">Diguanylate cyclase (GGDEF) domain-containing protein</fullName>
    </submittedName>
</protein>
<feature type="transmembrane region" description="Helical" evidence="2">
    <location>
        <begin position="198"/>
        <end position="219"/>
    </location>
</feature>
<dbReference type="EMBL" id="FZOU01000007">
    <property type="protein sequence ID" value="SNT32316.1"/>
    <property type="molecule type" value="Genomic_DNA"/>
</dbReference>
<gene>
    <name evidence="4" type="ORF">SAMN05421770_107182</name>
</gene>
<feature type="transmembrane region" description="Helical" evidence="2">
    <location>
        <begin position="37"/>
        <end position="56"/>
    </location>
</feature>
<dbReference type="RefSeq" id="WP_089409791.1">
    <property type="nucleotide sequence ID" value="NZ_FZOU01000007.1"/>
</dbReference>
<dbReference type="InterPro" id="IPR000160">
    <property type="entry name" value="GGDEF_dom"/>
</dbReference>
<dbReference type="PANTHER" id="PTHR46663:SF2">
    <property type="entry name" value="GGDEF DOMAIN-CONTAINING PROTEIN"/>
    <property type="match status" value="1"/>
</dbReference>
<dbReference type="Gene3D" id="3.30.70.270">
    <property type="match status" value="1"/>
</dbReference>
<feature type="region of interest" description="Disordered" evidence="1">
    <location>
        <begin position="417"/>
        <end position="438"/>
    </location>
</feature>
<organism evidence="4 5">
    <name type="scientific">Granulicella rosea</name>
    <dbReference type="NCBI Taxonomy" id="474952"/>
    <lineage>
        <taxon>Bacteria</taxon>
        <taxon>Pseudomonadati</taxon>
        <taxon>Acidobacteriota</taxon>
        <taxon>Terriglobia</taxon>
        <taxon>Terriglobales</taxon>
        <taxon>Acidobacteriaceae</taxon>
        <taxon>Granulicella</taxon>
    </lineage>
</organism>